<dbReference type="EMBL" id="JAHLFV010000050">
    <property type="protein sequence ID" value="MBU3849363.1"/>
    <property type="molecule type" value="Genomic_DNA"/>
</dbReference>
<reference evidence="2" key="1">
    <citation type="journal article" date="2021" name="PeerJ">
        <title>Extensive microbial diversity within the chicken gut microbiome revealed by metagenomics and culture.</title>
        <authorList>
            <person name="Gilroy R."/>
            <person name="Ravi A."/>
            <person name="Getino M."/>
            <person name="Pursley I."/>
            <person name="Horton D.L."/>
            <person name="Alikhan N.F."/>
            <person name="Baker D."/>
            <person name="Gharbi K."/>
            <person name="Hall N."/>
            <person name="Watson M."/>
            <person name="Adriaenssens E.M."/>
            <person name="Foster-Nyarko E."/>
            <person name="Jarju S."/>
            <person name="Secka A."/>
            <person name="Antonio M."/>
            <person name="Oren A."/>
            <person name="Chaudhuri R.R."/>
            <person name="La Ragione R."/>
            <person name="Hildebrand F."/>
            <person name="Pallen M.J."/>
        </authorList>
    </citation>
    <scope>NUCLEOTIDE SEQUENCE</scope>
    <source>
        <strain evidence="2">Gambia15-2214</strain>
    </source>
</reference>
<dbReference type="GO" id="GO:0008061">
    <property type="term" value="F:chitin binding"/>
    <property type="evidence" value="ECO:0007669"/>
    <property type="project" value="InterPro"/>
</dbReference>
<evidence type="ECO:0000259" key="1">
    <source>
        <dbReference type="PROSITE" id="PS51910"/>
    </source>
</evidence>
<dbReference type="GO" id="GO:0005975">
    <property type="term" value="P:carbohydrate metabolic process"/>
    <property type="evidence" value="ECO:0007669"/>
    <property type="project" value="InterPro"/>
</dbReference>
<dbReference type="InterPro" id="IPR001223">
    <property type="entry name" value="Glyco_hydro18_cat"/>
</dbReference>
<dbReference type="AlphaFoldDB" id="A0A9E2P019"/>
<keyword evidence="2" id="KW-0378">Hydrolase</keyword>
<name>A0A9E2P019_9SPIR</name>
<gene>
    <name evidence="2" type="ORF">IAA16_02225</name>
</gene>
<dbReference type="PANTHER" id="PTHR46066">
    <property type="entry name" value="CHITINASE DOMAIN-CONTAINING PROTEIN 1 FAMILY MEMBER"/>
    <property type="match status" value="1"/>
</dbReference>
<dbReference type="PROSITE" id="PS51910">
    <property type="entry name" value="GH18_2"/>
    <property type="match status" value="1"/>
</dbReference>
<dbReference type="InterPro" id="IPR017853">
    <property type="entry name" value="GH"/>
</dbReference>
<accession>A0A9E2P019</accession>
<reference evidence="2" key="2">
    <citation type="submission" date="2021-04" db="EMBL/GenBank/DDBJ databases">
        <authorList>
            <person name="Gilroy R."/>
        </authorList>
    </citation>
    <scope>NUCLEOTIDE SEQUENCE</scope>
    <source>
        <strain evidence="2">Gambia15-2214</strain>
    </source>
</reference>
<evidence type="ECO:0000313" key="2">
    <source>
        <dbReference type="EMBL" id="MBU3849363.1"/>
    </source>
</evidence>
<evidence type="ECO:0000313" key="3">
    <source>
        <dbReference type="Proteomes" id="UP000823914"/>
    </source>
</evidence>
<dbReference type="PANTHER" id="PTHR46066:SF2">
    <property type="entry name" value="CHITINASE DOMAIN-CONTAINING PROTEIN 1"/>
    <property type="match status" value="1"/>
</dbReference>
<protein>
    <submittedName>
        <fullName evidence="2">Glycoside hydrolase</fullName>
    </submittedName>
</protein>
<dbReference type="SUPFAM" id="SSF51445">
    <property type="entry name" value="(Trans)glycosidases"/>
    <property type="match status" value="1"/>
</dbReference>
<organism evidence="2 3">
    <name type="scientific">Candidatus Treponema excrementipullorum</name>
    <dbReference type="NCBI Taxonomy" id="2838768"/>
    <lineage>
        <taxon>Bacteria</taxon>
        <taxon>Pseudomonadati</taxon>
        <taxon>Spirochaetota</taxon>
        <taxon>Spirochaetia</taxon>
        <taxon>Spirochaetales</taxon>
        <taxon>Treponemataceae</taxon>
        <taxon>Treponema</taxon>
    </lineage>
</organism>
<dbReference type="Gene3D" id="3.20.20.80">
    <property type="entry name" value="Glycosidases"/>
    <property type="match status" value="1"/>
</dbReference>
<dbReference type="Proteomes" id="UP000823914">
    <property type="component" value="Unassembled WGS sequence"/>
</dbReference>
<comment type="caution">
    <text evidence="2">The sequence shown here is derived from an EMBL/GenBank/DDBJ whole genome shotgun (WGS) entry which is preliminary data.</text>
</comment>
<dbReference type="InterPro" id="IPR029070">
    <property type="entry name" value="Chitinase_insertion_sf"/>
</dbReference>
<dbReference type="Pfam" id="PF00704">
    <property type="entry name" value="Glyco_hydro_18"/>
    <property type="match status" value="1"/>
</dbReference>
<feature type="domain" description="GH18" evidence="1">
    <location>
        <begin position="1"/>
        <end position="334"/>
    </location>
</feature>
<dbReference type="SMART" id="SM00636">
    <property type="entry name" value="Glyco_18"/>
    <property type="match status" value="1"/>
</dbReference>
<dbReference type="InterPro" id="IPR011583">
    <property type="entry name" value="Chitinase_II/V-like_cat"/>
</dbReference>
<dbReference type="GO" id="GO:0016787">
    <property type="term" value="F:hydrolase activity"/>
    <property type="evidence" value="ECO:0007669"/>
    <property type="project" value="UniProtKB-KW"/>
</dbReference>
<sequence>MKKLRKLCTIFVFIFSLFFVLSTINAEPALIEPKDVSPQETKFKEVWAYLMAGEESYLSNDLPITDIGYFGAEINSYGELISVPDVSRLDNFSGRVHLVIACNSTALTHFAISRDGNVRRQLIKDILKATENYDGLQIDFELVPKRDTEVFLDFLKDLKKGLKHKVFTVALPARTKTLENDVYDYKNIAEIADKIFVMAYDEHWSGGSPGPVASLDWCYRIADYAIETVGKDKFIMGIPFYGRTWGNVSLNRAFYFSGIQRIMRENNVKEVRRETGIPTFTYTVPSVTVTGYYDDVHSLSLRLKHYENLELPAVGFWCLGQEDPRIWDYIEILR</sequence>
<proteinExistence type="predicted"/>
<dbReference type="Gene3D" id="3.10.50.10">
    <property type="match status" value="1"/>
</dbReference>